<organism evidence="1 2">
    <name type="scientific">Datura stramonium</name>
    <name type="common">Jimsonweed</name>
    <name type="synonym">Common thornapple</name>
    <dbReference type="NCBI Taxonomy" id="4076"/>
    <lineage>
        <taxon>Eukaryota</taxon>
        <taxon>Viridiplantae</taxon>
        <taxon>Streptophyta</taxon>
        <taxon>Embryophyta</taxon>
        <taxon>Tracheophyta</taxon>
        <taxon>Spermatophyta</taxon>
        <taxon>Magnoliopsida</taxon>
        <taxon>eudicotyledons</taxon>
        <taxon>Gunneridae</taxon>
        <taxon>Pentapetalae</taxon>
        <taxon>asterids</taxon>
        <taxon>lamiids</taxon>
        <taxon>Solanales</taxon>
        <taxon>Solanaceae</taxon>
        <taxon>Solanoideae</taxon>
        <taxon>Datureae</taxon>
        <taxon>Datura</taxon>
    </lineage>
</organism>
<sequence>EDIEEIGLAPIINMKMEIGTYDGSKTHEQQNPAEIPITYKPALGADVSHLCGTNEQEPILTHVQNLNKLGSLIESEPVEARPRN</sequence>
<comment type="caution">
    <text evidence="1">The sequence shown here is derived from an EMBL/GenBank/DDBJ whole genome shotgun (WGS) entry which is preliminary data.</text>
</comment>
<accession>A0ABS8WTK3</accession>
<keyword evidence="2" id="KW-1185">Reference proteome</keyword>
<evidence type="ECO:0000313" key="1">
    <source>
        <dbReference type="EMBL" id="MCE3216244.1"/>
    </source>
</evidence>
<proteinExistence type="predicted"/>
<dbReference type="Proteomes" id="UP000823775">
    <property type="component" value="Unassembled WGS sequence"/>
</dbReference>
<feature type="non-terminal residue" evidence="1">
    <location>
        <position position="1"/>
    </location>
</feature>
<reference evidence="1 2" key="1">
    <citation type="journal article" date="2021" name="BMC Genomics">
        <title>Datura genome reveals duplications of psychoactive alkaloid biosynthetic genes and high mutation rate following tissue culture.</title>
        <authorList>
            <person name="Rajewski A."/>
            <person name="Carter-House D."/>
            <person name="Stajich J."/>
            <person name="Litt A."/>
        </authorList>
    </citation>
    <scope>NUCLEOTIDE SEQUENCE [LARGE SCALE GENOMIC DNA]</scope>
    <source>
        <strain evidence="1">AR-01</strain>
    </source>
</reference>
<name>A0ABS8WTK3_DATST</name>
<gene>
    <name evidence="1" type="ORF">HAX54_005700</name>
</gene>
<evidence type="ECO:0000313" key="2">
    <source>
        <dbReference type="Proteomes" id="UP000823775"/>
    </source>
</evidence>
<dbReference type="EMBL" id="JACEIK010012884">
    <property type="protein sequence ID" value="MCE3216244.1"/>
    <property type="molecule type" value="Genomic_DNA"/>
</dbReference>
<protein>
    <submittedName>
        <fullName evidence="1">Uncharacterized protein</fullName>
    </submittedName>
</protein>